<dbReference type="EMBL" id="VEPZ02001271">
    <property type="protein sequence ID" value="KAE8683274.1"/>
    <property type="molecule type" value="Genomic_DNA"/>
</dbReference>
<gene>
    <name evidence="1" type="ORF">F3Y22_tig00111213pilonHSYRG00643</name>
</gene>
<dbReference type="PANTHER" id="PTHR33312">
    <property type="entry name" value="MEMBRANE-ASSOCIATED KINASE REGULATOR 4-RELATED"/>
    <property type="match status" value="1"/>
</dbReference>
<proteinExistence type="predicted"/>
<protein>
    <submittedName>
        <fullName evidence="1">Uncharacterized protein</fullName>
    </submittedName>
</protein>
<dbReference type="GO" id="GO:0005886">
    <property type="term" value="C:plasma membrane"/>
    <property type="evidence" value="ECO:0007669"/>
    <property type="project" value="InterPro"/>
</dbReference>
<dbReference type="PANTHER" id="PTHR33312:SF5">
    <property type="entry name" value="MEMBRANE-ASSOCIATED KINASE REGULATOR 4-RELATED"/>
    <property type="match status" value="1"/>
</dbReference>
<comment type="caution">
    <text evidence="1">The sequence shown here is derived from an EMBL/GenBank/DDBJ whole genome shotgun (WGS) entry which is preliminary data.</text>
</comment>
<accession>A0A6A2YUV3</accession>
<organism evidence="1 2">
    <name type="scientific">Hibiscus syriacus</name>
    <name type="common">Rose of Sharon</name>
    <dbReference type="NCBI Taxonomy" id="106335"/>
    <lineage>
        <taxon>Eukaryota</taxon>
        <taxon>Viridiplantae</taxon>
        <taxon>Streptophyta</taxon>
        <taxon>Embryophyta</taxon>
        <taxon>Tracheophyta</taxon>
        <taxon>Spermatophyta</taxon>
        <taxon>Magnoliopsida</taxon>
        <taxon>eudicotyledons</taxon>
        <taxon>Gunneridae</taxon>
        <taxon>Pentapetalae</taxon>
        <taxon>rosids</taxon>
        <taxon>malvids</taxon>
        <taxon>Malvales</taxon>
        <taxon>Malvaceae</taxon>
        <taxon>Malvoideae</taxon>
        <taxon>Hibiscus</taxon>
    </lineage>
</organism>
<evidence type="ECO:0000313" key="1">
    <source>
        <dbReference type="EMBL" id="KAE8683274.1"/>
    </source>
</evidence>
<dbReference type="Proteomes" id="UP000436088">
    <property type="component" value="Unassembled WGS sequence"/>
</dbReference>
<name>A0A6A2YUV3_HIBSY</name>
<dbReference type="AlphaFoldDB" id="A0A6A2YUV3"/>
<evidence type="ECO:0000313" key="2">
    <source>
        <dbReference type="Proteomes" id="UP000436088"/>
    </source>
</evidence>
<sequence>MAVSFTENVPEEDDDEYIDMEITSISNIFCNSRTSREFEFQMSSLTMERESPQLPLLMNSSTKASFFHFISSKSPNRFRFGLRGRKWELNPVEYSFYECWSETDVSRCTGNGQSNRHRRSFSMVIERHSSTNESSTSSSSSSSNSIGFRYLQFLNRSSSVKIKIESRNPIQGAIAHCKRSQMSSRKPAGDVGFYSLSDSTHCRILTWQFAKIKRDRTLEGLKRDDYL</sequence>
<dbReference type="GO" id="GO:0019210">
    <property type="term" value="F:kinase inhibitor activity"/>
    <property type="evidence" value="ECO:0007669"/>
    <property type="project" value="InterPro"/>
</dbReference>
<keyword evidence="2" id="KW-1185">Reference proteome</keyword>
<dbReference type="InterPro" id="IPR039620">
    <property type="entry name" value="BKI1/MAKR1/3/4"/>
</dbReference>
<reference evidence="1" key="1">
    <citation type="submission" date="2019-09" db="EMBL/GenBank/DDBJ databases">
        <title>Draft genome information of white flower Hibiscus syriacus.</title>
        <authorList>
            <person name="Kim Y.-M."/>
        </authorList>
    </citation>
    <scope>NUCLEOTIDE SEQUENCE [LARGE SCALE GENOMIC DNA]</scope>
    <source>
        <strain evidence="1">YM2019G1</strain>
    </source>
</reference>